<dbReference type="InterPro" id="IPR050638">
    <property type="entry name" value="AA-Vitamin_Transporters"/>
</dbReference>
<evidence type="ECO:0000256" key="4">
    <source>
        <dbReference type="ARBA" id="ARBA00023136"/>
    </source>
</evidence>
<keyword evidence="3 5" id="KW-1133">Transmembrane helix</keyword>
<feature type="transmembrane region" description="Helical" evidence="5">
    <location>
        <begin position="141"/>
        <end position="161"/>
    </location>
</feature>
<reference evidence="7 8" key="1">
    <citation type="journal article" date="2019" name="Int. J. Syst. Evol. Microbiol.">
        <title>The Global Catalogue of Microorganisms (GCM) 10K type strain sequencing project: providing services to taxonomists for standard genome sequencing and annotation.</title>
        <authorList>
            <consortium name="The Broad Institute Genomics Platform"/>
            <consortium name="The Broad Institute Genome Sequencing Center for Infectious Disease"/>
            <person name="Wu L."/>
            <person name="Ma J."/>
        </authorList>
    </citation>
    <scope>NUCLEOTIDE SEQUENCE [LARGE SCALE GENOMIC DNA]</scope>
    <source>
        <strain evidence="7 8">JCM 16328</strain>
    </source>
</reference>
<protein>
    <submittedName>
        <fullName evidence="7">DMT family transporter</fullName>
    </submittedName>
</protein>
<keyword evidence="8" id="KW-1185">Reference proteome</keyword>
<gene>
    <name evidence="7" type="ORF">GCM10009020_18600</name>
</gene>
<dbReference type="InterPro" id="IPR037185">
    <property type="entry name" value="EmrE-like"/>
</dbReference>
<evidence type="ECO:0000256" key="3">
    <source>
        <dbReference type="ARBA" id="ARBA00022989"/>
    </source>
</evidence>
<organism evidence="7 8">
    <name type="scientific">Natronoarchaeum mannanilyticum</name>
    <dbReference type="NCBI Taxonomy" id="926360"/>
    <lineage>
        <taxon>Archaea</taxon>
        <taxon>Methanobacteriati</taxon>
        <taxon>Methanobacteriota</taxon>
        <taxon>Stenosarchaea group</taxon>
        <taxon>Halobacteria</taxon>
        <taxon>Halobacteriales</taxon>
        <taxon>Natronoarchaeaceae</taxon>
    </lineage>
</organism>
<comment type="subcellular location">
    <subcellularLocation>
        <location evidence="1">Membrane</location>
        <topology evidence="1">Multi-pass membrane protein</topology>
    </subcellularLocation>
</comment>
<accession>A0AAV3TA21</accession>
<sequence length="311" mass="32290">MTAGAAPTERAGVERWREYVFALAPLTAAMLWGGMYVVSKWGFETIPPLTLGFARVSVGAVALLAIVRYQYSDRTFSRRDAARFFALACWVTGTTAAGFVGTDLTSASQGALLTVVTPVFTVVLGVAVLGEAITRRRIVGMALATAGTVVVAVGEHAGSVAGVDGRGVLALLAAALTWAAYTVWGKPLVRRYSALETAAYSTALSVPLCGLLAAAELTALGISPTELPRSLSTLGAVLYLGVAATAVAWYLWYKGIEYVDTGTVAVFIFLQPVVGTALGAAFLGEQVGTAFVAGGVVMSYGVYLVSKDRGT</sequence>
<dbReference type="Pfam" id="PF00892">
    <property type="entry name" value="EamA"/>
    <property type="match status" value="2"/>
</dbReference>
<feature type="transmembrane region" description="Helical" evidence="5">
    <location>
        <begin position="234"/>
        <end position="252"/>
    </location>
</feature>
<feature type="transmembrane region" description="Helical" evidence="5">
    <location>
        <begin position="19"/>
        <end position="38"/>
    </location>
</feature>
<feature type="transmembrane region" description="Helical" evidence="5">
    <location>
        <begin position="81"/>
        <end position="101"/>
    </location>
</feature>
<dbReference type="PANTHER" id="PTHR32322:SF2">
    <property type="entry name" value="EAMA DOMAIN-CONTAINING PROTEIN"/>
    <property type="match status" value="1"/>
</dbReference>
<feature type="transmembrane region" description="Helical" evidence="5">
    <location>
        <begin position="107"/>
        <end position="129"/>
    </location>
</feature>
<proteinExistence type="predicted"/>
<dbReference type="GO" id="GO:0016020">
    <property type="term" value="C:membrane"/>
    <property type="evidence" value="ECO:0007669"/>
    <property type="project" value="UniProtKB-SubCell"/>
</dbReference>
<feature type="transmembrane region" description="Helical" evidence="5">
    <location>
        <begin position="264"/>
        <end position="283"/>
    </location>
</feature>
<dbReference type="Proteomes" id="UP001500420">
    <property type="component" value="Unassembled WGS sequence"/>
</dbReference>
<feature type="domain" description="EamA" evidence="6">
    <location>
        <begin position="26"/>
        <end position="151"/>
    </location>
</feature>
<keyword evidence="2 5" id="KW-0812">Transmembrane</keyword>
<feature type="transmembrane region" description="Helical" evidence="5">
    <location>
        <begin position="167"/>
        <end position="185"/>
    </location>
</feature>
<dbReference type="PANTHER" id="PTHR32322">
    <property type="entry name" value="INNER MEMBRANE TRANSPORTER"/>
    <property type="match status" value="1"/>
</dbReference>
<evidence type="ECO:0000259" key="6">
    <source>
        <dbReference type="Pfam" id="PF00892"/>
    </source>
</evidence>
<feature type="transmembrane region" description="Helical" evidence="5">
    <location>
        <begin position="289"/>
        <end position="306"/>
    </location>
</feature>
<evidence type="ECO:0000313" key="7">
    <source>
        <dbReference type="EMBL" id="GAA0672228.1"/>
    </source>
</evidence>
<keyword evidence="4 5" id="KW-0472">Membrane</keyword>
<dbReference type="AlphaFoldDB" id="A0AAV3TA21"/>
<evidence type="ECO:0000256" key="5">
    <source>
        <dbReference type="SAM" id="Phobius"/>
    </source>
</evidence>
<name>A0AAV3TA21_9EURY</name>
<feature type="transmembrane region" description="Helical" evidence="5">
    <location>
        <begin position="50"/>
        <end position="69"/>
    </location>
</feature>
<dbReference type="EMBL" id="BAAADV010000003">
    <property type="protein sequence ID" value="GAA0672228.1"/>
    <property type="molecule type" value="Genomic_DNA"/>
</dbReference>
<comment type="caution">
    <text evidence="7">The sequence shown here is derived from an EMBL/GenBank/DDBJ whole genome shotgun (WGS) entry which is preliminary data.</text>
</comment>
<evidence type="ECO:0000256" key="2">
    <source>
        <dbReference type="ARBA" id="ARBA00022692"/>
    </source>
</evidence>
<feature type="transmembrane region" description="Helical" evidence="5">
    <location>
        <begin position="197"/>
        <end position="222"/>
    </location>
</feature>
<dbReference type="SUPFAM" id="SSF103481">
    <property type="entry name" value="Multidrug resistance efflux transporter EmrE"/>
    <property type="match status" value="2"/>
</dbReference>
<evidence type="ECO:0000313" key="8">
    <source>
        <dbReference type="Proteomes" id="UP001500420"/>
    </source>
</evidence>
<feature type="domain" description="EamA" evidence="6">
    <location>
        <begin position="166"/>
        <end position="306"/>
    </location>
</feature>
<dbReference type="InterPro" id="IPR000620">
    <property type="entry name" value="EamA_dom"/>
</dbReference>
<evidence type="ECO:0000256" key="1">
    <source>
        <dbReference type="ARBA" id="ARBA00004141"/>
    </source>
</evidence>